<dbReference type="InterPro" id="IPR003661">
    <property type="entry name" value="HisK_dim/P_dom"/>
</dbReference>
<dbReference type="PANTHER" id="PTHR43065">
    <property type="entry name" value="SENSOR HISTIDINE KINASE"/>
    <property type="match status" value="1"/>
</dbReference>
<evidence type="ECO:0000256" key="3">
    <source>
        <dbReference type="ARBA" id="ARBA00022553"/>
    </source>
</evidence>
<dbReference type="InterPro" id="IPR036890">
    <property type="entry name" value="HATPase_C_sf"/>
</dbReference>
<dbReference type="SUPFAM" id="SSF47384">
    <property type="entry name" value="Homodimeric domain of signal transducing histidine kinase"/>
    <property type="match status" value="1"/>
</dbReference>
<sequence length="539" mass="59050">MIRQETANLNGGKRAELSTRRIHGSSEMADAIRRHAWEGTALGAIQDWSAELVVAVNLMLGSKLISCLIWGPERVLLYNDLYKHLLGTKPASMGEPFLDVWDEIRDQAAGIIGEPWKTGEANIFERVPFRILLNGELVERICTLSNNPVWGDTPEGPRILGLYQSIIDYTDAELVERKLRESEAQLSAIYDSGAVAAALIDAKTFRYLRVNSKLAEMLNQSIETVTGTSVFDLAADVKALRNQLESVARGEALIGVSAEGELANSPGVHRHWHSNYVPVRSEDGEVTGIAAASIETTQQKKAEAALIQNEKLAAVGRLAASIAHEINNPLESVTNLLYLAKTTEEKSEIAEYLDTAEIELRRASAITSQTLRFYKQSTNPVAMTGEALFKSVLSVYQGRLMNSNVAVQERMRAQKTVEVFDGEIRQVLNNLVGNAIDALLPNGGRLLLRSREGTDWSSGDKGVIFTVADTGSGMPSHVLEKVFEPFYTTKGLGGTGLGLWLSKEIMDRHRGRIRVRSSQTPGSSGTVFAVFLPFEAATR</sequence>
<evidence type="ECO:0000256" key="2">
    <source>
        <dbReference type="ARBA" id="ARBA00012438"/>
    </source>
</evidence>
<dbReference type="SMART" id="SM00388">
    <property type="entry name" value="HisKA"/>
    <property type="match status" value="1"/>
</dbReference>
<gene>
    <name evidence="6" type="ORF">GRAN_4942</name>
</gene>
<dbReference type="OrthoDB" id="9815750at2"/>
<dbReference type="NCBIfam" id="TIGR00229">
    <property type="entry name" value="sensory_box"/>
    <property type="match status" value="1"/>
</dbReference>
<dbReference type="PRINTS" id="PR00344">
    <property type="entry name" value="BCTRLSENSOR"/>
</dbReference>
<feature type="domain" description="PAC" evidence="5">
    <location>
        <begin position="256"/>
        <end position="308"/>
    </location>
</feature>
<comment type="catalytic activity">
    <reaction evidence="1">
        <text>ATP + protein L-histidine = ADP + protein N-phospho-L-histidine.</text>
        <dbReference type="EC" id="2.7.13.3"/>
    </reaction>
</comment>
<keyword evidence="7" id="KW-1185">Reference proteome</keyword>
<evidence type="ECO:0000256" key="1">
    <source>
        <dbReference type="ARBA" id="ARBA00000085"/>
    </source>
</evidence>
<dbReference type="SMART" id="SM00387">
    <property type="entry name" value="HATPase_c"/>
    <property type="match status" value="1"/>
</dbReference>
<dbReference type="SUPFAM" id="SSF55874">
    <property type="entry name" value="ATPase domain of HSP90 chaperone/DNA topoisomerase II/histidine kinase"/>
    <property type="match status" value="1"/>
</dbReference>
<evidence type="ECO:0000259" key="5">
    <source>
        <dbReference type="PROSITE" id="PS50113"/>
    </source>
</evidence>
<dbReference type="AlphaFoldDB" id="A0A4Q0SSS2"/>
<name>A0A4Q0SSS2_9BACT</name>
<dbReference type="PROSITE" id="PS50109">
    <property type="entry name" value="HIS_KIN"/>
    <property type="match status" value="1"/>
</dbReference>
<dbReference type="Gene3D" id="3.30.450.20">
    <property type="entry name" value="PAS domain"/>
    <property type="match status" value="2"/>
</dbReference>
<dbReference type="InterPro" id="IPR013656">
    <property type="entry name" value="PAS_4"/>
</dbReference>
<dbReference type="Proteomes" id="UP000289437">
    <property type="component" value="Unassembled WGS sequence"/>
</dbReference>
<dbReference type="Pfam" id="PF00512">
    <property type="entry name" value="HisKA"/>
    <property type="match status" value="1"/>
</dbReference>
<feature type="domain" description="Histidine kinase" evidence="4">
    <location>
        <begin position="321"/>
        <end position="536"/>
    </location>
</feature>
<evidence type="ECO:0000313" key="7">
    <source>
        <dbReference type="Proteomes" id="UP000289437"/>
    </source>
</evidence>
<protein>
    <recommendedName>
        <fullName evidence="2">histidine kinase</fullName>
        <ecNumber evidence="2">2.7.13.3</ecNumber>
    </recommendedName>
</protein>
<dbReference type="RefSeq" id="WP_161571141.1">
    <property type="nucleotide sequence ID" value="NZ_RDSM01000006.1"/>
</dbReference>
<reference evidence="7" key="2">
    <citation type="submission" date="2019-02" db="EMBL/GenBank/DDBJ databases">
        <title>Granulicella sibirica sp. nov., a psychrotolerant acidobacterium isolated from an organic soil layer in forested tundra, West Siberia.</title>
        <authorList>
            <person name="Oshkin I.Y."/>
            <person name="Kulichevskaya I.S."/>
            <person name="Rijpstra W.I.C."/>
            <person name="Sinninghe Damste J.S."/>
            <person name="Rakitin A.L."/>
            <person name="Ravin N.V."/>
            <person name="Dedysh S.N."/>
        </authorList>
    </citation>
    <scope>NUCLEOTIDE SEQUENCE [LARGE SCALE GENOMIC DNA]</scope>
    <source>
        <strain evidence="7">AF10</strain>
    </source>
</reference>
<comment type="caution">
    <text evidence="6">The sequence shown here is derived from an EMBL/GenBank/DDBJ whole genome shotgun (WGS) entry which is preliminary data.</text>
</comment>
<accession>A0A4Q0SSS2</accession>
<dbReference type="Gene3D" id="1.10.287.130">
    <property type="match status" value="1"/>
</dbReference>
<dbReference type="EMBL" id="RDSM01000006">
    <property type="protein sequence ID" value="RXH53973.1"/>
    <property type="molecule type" value="Genomic_DNA"/>
</dbReference>
<dbReference type="Gene3D" id="3.30.565.10">
    <property type="entry name" value="Histidine kinase-like ATPase, C-terminal domain"/>
    <property type="match status" value="1"/>
</dbReference>
<keyword evidence="6" id="KW-0418">Kinase</keyword>
<dbReference type="InterPro" id="IPR000700">
    <property type="entry name" value="PAS-assoc_C"/>
</dbReference>
<dbReference type="Pfam" id="PF02518">
    <property type="entry name" value="HATPase_c"/>
    <property type="match status" value="1"/>
</dbReference>
<proteinExistence type="predicted"/>
<dbReference type="GO" id="GO:0000155">
    <property type="term" value="F:phosphorelay sensor kinase activity"/>
    <property type="evidence" value="ECO:0007669"/>
    <property type="project" value="InterPro"/>
</dbReference>
<dbReference type="CDD" id="cd00075">
    <property type="entry name" value="HATPase"/>
    <property type="match status" value="1"/>
</dbReference>
<dbReference type="InterPro" id="IPR004358">
    <property type="entry name" value="Sig_transdc_His_kin-like_C"/>
</dbReference>
<evidence type="ECO:0000313" key="6">
    <source>
        <dbReference type="EMBL" id="RXH53973.1"/>
    </source>
</evidence>
<dbReference type="InterPro" id="IPR003594">
    <property type="entry name" value="HATPase_dom"/>
</dbReference>
<dbReference type="EC" id="2.7.13.3" evidence="2"/>
<keyword evidence="3" id="KW-0597">Phosphoprotein</keyword>
<dbReference type="InterPro" id="IPR005467">
    <property type="entry name" value="His_kinase_dom"/>
</dbReference>
<dbReference type="InterPro" id="IPR035965">
    <property type="entry name" value="PAS-like_dom_sf"/>
</dbReference>
<dbReference type="InterPro" id="IPR000014">
    <property type="entry name" value="PAS"/>
</dbReference>
<organism evidence="6 7">
    <name type="scientific">Granulicella sibirica</name>
    <dbReference type="NCBI Taxonomy" id="2479048"/>
    <lineage>
        <taxon>Bacteria</taxon>
        <taxon>Pseudomonadati</taxon>
        <taxon>Acidobacteriota</taxon>
        <taxon>Terriglobia</taxon>
        <taxon>Terriglobales</taxon>
        <taxon>Acidobacteriaceae</taxon>
        <taxon>Granulicella</taxon>
    </lineage>
</organism>
<reference evidence="6 7" key="1">
    <citation type="submission" date="2018-11" db="EMBL/GenBank/DDBJ databases">
        <authorList>
            <person name="Mardanov A.V."/>
            <person name="Ravin N.V."/>
            <person name="Dedysh S.N."/>
        </authorList>
    </citation>
    <scope>NUCLEOTIDE SEQUENCE [LARGE SCALE GENOMIC DNA]</scope>
    <source>
        <strain evidence="6 7">AF10</strain>
    </source>
</reference>
<dbReference type="CDD" id="cd00082">
    <property type="entry name" value="HisKA"/>
    <property type="match status" value="1"/>
</dbReference>
<dbReference type="SUPFAM" id="SSF55785">
    <property type="entry name" value="PYP-like sensor domain (PAS domain)"/>
    <property type="match status" value="1"/>
</dbReference>
<dbReference type="InterPro" id="IPR036097">
    <property type="entry name" value="HisK_dim/P_sf"/>
</dbReference>
<keyword evidence="6" id="KW-0808">Transferase</keyword>
<dbReference type="PROSITE" id="PS50113">
    <property type="entry name" value="PAC"/>
    <property type="match status" value="1"/>
</dbReference>
<dbReference type="Pfam" id="PF08448">
    <property type="entry name" value="PAS_4"/>
    <property type="match status" value="1"/>
</dbReference>
<evidence type="ECO:0000259" key="4">
    <source>
        <dbReference type="PROSITE" id="PS50109"/>
    </source>
</evidence>
<dbReference type="PANTHER" id="PTHR43065:SF42">
    <property type="entry name" value="TWO-COMPONENT SENSOR PPRA"/>
    <property type="match status" value="1"/>
</dbReference>